<dbReference type="Pfam" id="PF13649">
    <property type="entry name" value="Methyltransf_25"/>
    <property type="match status" value="1"/>
</dbReference>
<dbReference type="SUPFAM" id="SSF53335">
    <property type="entry name" value="S-adenosyl-L-methionine-dependent methyltransferases"/>
    <property type="match status" value="1"/>
</dbReference>
<dbReference type="CDD" id="cd02440">
    <property type="entry name" value="AdoMet_MTases"/>
    <property type="match status" value="1"/>
</dbReference>
<dbReference type="InterPro" id="IPR029063">
    <property type="entry name" value="SAM-dependent_MTases_sf"/>
</dbReference>
<dbReference type="GO" id="GO:0008168">
    <property type="term" value="F:methyltransferase activity"/>
    <property type="evidence" value="ECO:0007669"/>
    <property type="project" value="UniProtKB-KW"/>
</dbReference>
<reference evidence="3" key="1">
    <citation type="submission" date="2023-09" db="EMBL/GenBank/DDBJ databases">
        <title>Paenibacillus sp. chi10 Genome sequencing and assembly.</title>
        <authorList>
            <person name="Kim I."/>
        </authorList>
    </citation>
    <scope>NUCLEOTIDE SEQUENCE [LARGE SCALE GENOMIC DNA]</scope>
    <source>
        <strain evidence="3">chi10</strain>
    </source>
</reference>
<evidence type="ECO:0000259" key="1">
    <source>
        <dbReference type="Pfam" id="PF13649"/>
    </source>
</evidence>
<gene>
    <name evidence="2" type="ORF">RQP50_09975</name>
</gene>
<keyword evidence="3" id="KW-1185">Reference proteome</keyword>
<organism evidence="2 3">
    <name type="scientific">Paenibacillus suaedae</name>
    <dbReference type="NCBI Taxonomy" id="3077233"/>
    <lineage>
        <taxon>Bacteria</taxon>
        <taxon>Bacillati</taxon>
        <taxon>Bacillota</taxon>
        <taxon>Bacilli</taxon>
        <taxon>Bacillales</taxon>
        <taxon>Paenibacillaceae</taxon>
        <taxon>Paenibacillus</taxon>
    </lineage>
</organism>
<dbReference type="PANTHER" id="PTHR43591">
    <property type="entry name" value="METHYLTRANSFERASE"/>
    <property type="match status" value="1"/>
</dbReference>
<comment type="caution">
    <text evidence="2">The sequence shown here is derived from an EMBL/GenBank/DDBJ whole genome shotgun (WGS) entry which is preliminary data.</text>
</comment>
<keyword evidence="2" id="KW-0489">Methyltransferase</keyword>
<feature type="domain" description="Methyltransferase" evidence="1">
    <location>
        <begin position="66"/>
        <end position="151"/>
    </location>
</feature>
<dbReference type="EMBL" id="JAVYAA010000002">
    <property type="protein sequence ID" value="MDT8976568.1"/>
    <property type="molecule type" value="Genomic_DNA"/>
</dbReference>
<proteinExistence type="predicted"/>
<dbReference type="AlphaFoldDB" id="A0AAJ2JYG1"/>
<name>A0AAJ2JYG1_9BACL</name>
<evidence type="ECO:0000313" key="2">
    <source>
        <dbReference type="EMBL" id="MDT8976568.1"/>
    </source>
</evidence>
<keyword evidence="2" id="KW-0808">Transferase</keyword>
<dbReference type="InterPro" id="IPR041698">
    <property type="entry name" value="Methyltransf_25"/>
</dbReference>
<dbReference type="Gene3D" id="3.40.50.150">
    <property type="entry name" value="Vaccinia Virus protein VP39"/>
    <property type="match status" value="1"/>
</dbReference>
<accession>A0AAJ2JYG1</accession>
<protein>
    <submittedName>
        <fullName evidence="2">Methyltransferase domain-containing protein</fullName>
    </submittedName>
</protein>
<dbReference type="Proteomes" id="UP001250538">
    <property type="component" value="Unassembled WGS sequence"/>
</dbReference>
<evidence type="ECO:0000313" key="3">
    <source>
        <dbReference type="Proteomes" id="UP001250538"/>
    </source>
</evidence>
<dbReference type="GO" id="GO:0032259">
    <property type="term" value="P:methylation"/>
    <property type="evidence" value="ECO:0007669"/>
    <property type="project" value="UniProtKB-KW"/>
</dbReference>
<dbReference type="RefSeq" id="WP_315745216.1">
    <property type="nucleotide sequence ID" value="NZ_JAVYAA010000002.1"/>
</dbReference>
<sequence length="269" mass="31386">MNRTVMFPDPSLHPEWIQPHSPEWYAELNDIVGEYQYPWKSTFEEPTAEMIYEKEIMSHLTSDSRILDVGCGHGEFTRRWNHRVKEAVGIDNRENFIRQARQLNESESVHFMLVNVEDALLPFGDNTFDLVYTKKGPWLYEEASRILKPNGMMMGLYHGGTDGGLRSLFPGLFTPLSYDPYDLDDLVTRYQFQRTAGLTDFQVQLVEEVEYLTRTEDVLIKKCFGQRKEVREYVWSACLRGVEQVFADHATDKGLRVINFHYVVKARKS</sequence>